<evidence type="ECO:0000256" key="6">
    <source>
        <dbReference type="ARBA" id="ARBA00022840"/>
    </source>
</evidence>
<evidence type="ECO:0000259" key="9">
    <source>
        <dbReference type="Pfam" id="PF13614"/>
    </source>
</evidence>
<evidence type="ECO:0000256" key="7">
    <source>
        <dbReference type="ARBA" id="ARBA00023137"/>
    </source>
</evidence>
<keyword evidence="11" id="KW-1185">Reference proteome</keyword>
<dbReference type="InterPro" id="IPR050445">
    <property type="entry name" value="Bact_polysacc_biosynth/exp"/>
</dbReference>
<comment type="catalytic activity">
    <reaction evidence="8">
        <text>L-tyrosyl-[protein] + ATP = O-phospho-L-tyrosyl-[protein] + ADP + H(+)</text>
        <dbReference type="Rhea" id="RHEA:10596"/>
        <dbReference type="Rhea" id="RHEA-COMP:10136"/>
        <dbReference type="Rhea" id="RHEA-COMP:20101"/>
        <dbReference type="ChEBI" id="CHEBI:15378"/>
        <dbReference type="ChEBI" id="CHEBI:30616"/>
        <dbReference type="ChEBI" id="CHEBI:46858"/>
        <dbReference type="ChEBI" id="CHEBI:61978"/>
        <dbReference type="ChEBI" id="CHEBI:456216"/>
        <dbReference type="EC" id="2.7.10.2"/>
    </reaction>
</comment>
<dbReference type="GO" id="GO:0005886">
    <property type="term" value="C:plasma membrane"/>
    <property type="evidence" value="ECO:0007669"/>
    <property type="project" value="UniProtKB-ARBA"/>
</dbReference>
<dbReference type="SUPFAM" id="SSF52540">
    <property type="entry name" value="P-loop containing nucleoside triphosphate hydrolases"/>
    <property type="match status" value="1"/>
</dbReference>
<feature type="domain" description="AAA" evidence="9">
    <location>
        <begin position="41"/>
        <end position="180"/>
    </location>
</feature>
<gene>
    <name evidence="10" type="ORF">H7B90_17765</name>
</gene>
<keyword evidence="7" id="KW-0829">Tyrosine-protein kinase</keyword>
<dbReference type="PANTHER" id="PTHR32309:SF13">
    <property type="entry name" value="FERRIC ENTEROBACTIN TRANSPORT PROTEIN FEPE"/>
    <property type="match status" value="1"/>
</dbReference>
<dbReference type="NCBIfam" id="TIGR01007">
    <property type="entry name" value="eps_fam"/>
    <property type="match status" value="1"/>
</dbReference>
<evidence type="ECO:0000256" key="8">
    <source>
        <dbReference type="ARBA" id="ARBA00051245"/>
    </source>
</evidence>
<evidence type="ECO:0000313" key="10">
    <source>
        <dbReference type="EMBL" id="MBB6693254.1"/>
    </source>
</evidence>
<dbReference type="InterPro" id="IPR027417">
    <property type="entry name" value="P-loop_NTPase"/>
</dbReference>
<dbReference type="AlphaFoldDB" id="A0A841U5F3"/>
<dbReference type="InterPro" id="IPR025669">
    <property type="entry name" value="AAA_dom"/>
</dbReference>
<dbReference type="Gene3D" id="3.40.50.300">
    <property type="entry name" value="P-loop containing nucleotide triphosphate hydrolases"/>
    <property type="match status" value="1"/>
</dbReference>
<dbReference type="GO" id="GO:0042802">
    <property type="term" value="F:identical protein binding"/>
    <property type="evidence" value="ECO:0007669"/>
    <property type="project" value="UniProtKB-ARBA"/>
</dbReference>
<evidence type="ECO:0000256" key="3">
    <source>
        <dbReference type="ARBA" id="ARBA00022679"/>
    </source>
</evidence>
<dbReference type="PANTHER" id="PTHR32309">
    <property type="entry name" value="TYROSINE-PROTEIN KINASE"/>
    <property type="match status" value="1"/>
</dbReference>
<comment type="similarity">
    <text evidence="1">Belongs to the CpsD/CapB family.</text>
</comment>
<evidence type="ECO:0000256" key="4">
    <source>
        <dbReference type="ARBA" id="ARBA00022741"/>
    </source>
</evidence>
<dbReference type="RefSeq" id="WP_185137238.1">
    <property type="nucleotide sequence ID" value="NZ_JACJVR010000069.1"/>
</dbReference>
<evidence type="ECO:0000256" key="2">
    <source>
        <dbReference type="ARBA" id="ARBA00011903"/>
    </source>
</evidence>
<dbReference type="GO" id="GO:0004715">
    <property type="term" value="F:non-membrane spanning protein tyrosine kinase activity"/>
    <property type="evidence" value="ECO:0007669"/>
    <property type="project" value="UniProtKB-EC"/>
</dbReference>
<dbReference type="EC" id="2.7.10.2" evidence="2"/>
<protein>
    <recommendedName>
        <fullName evidence="2">non-specific protein-tyrosine kinase</fullName>
        <ecNumber evidence="2">2.7.10.2</ecNumber>
    </recommendedName>
</protein>
<evidence type="ECO:0000256" key="5">
    <source>
        <dbReference type="ARBA" id="ARBA00022777"/>
    </source>
</evidence>
<dbReference type="FunFam" id="3.40.50.300:FF:000527">
    <property type="entry name" value="Tyrosine-protein kinase etk"/>
    <property type="match status" value="1"/>
</dbReference>
<sequence>MSRQENKRFLISVADPRSPISEAYRSLRTNIDFSSIDEKIQVILVTSAGPGEGKSTTIGNLAVTYAQSERKVVLIDADMRKPTEHHTFDVSNRIGLSSILSQQSSLDNAIQATNIENLSIITSGPIPPNPAEMMASKRMETLLQDLKNRFDIVLIDSPPLLAVTDAQIISTKVDGVIFVMDQGKVKRDIARKAKSGLDKVGARILGVVLNNIKRQKNEGYYYYYGNS</sequence>
<dbReference type="Proteomes" id="UP000553776">
    <property type="component" value="Unassembled WGS sequence"/>
</dbReference>
<name>A0A841U5F3_9BACL</name>
<keyword evidence="4" id="KW-0547">Nucleotide-binding</keyword>
<evidence type="ECO:0000313" key="11">
    <source>
        <dbReference type="Proteomes" id="UP000553776"/>
    </source>
</evidence>
<dbReference type="GO" id="GO:0005524">
    <property type="term" value="F:ATP binding"/>
    <property type="evidence" value="ECO:0007669"/>
    <property type="project" value="UniProtKB-KW"/>
</dbReference>
<dbReference type="InterPro" id="IPR005702">
    <property type="entry name" value="Wzc-like_C"/>
</dbReference>
<keyword evidence="3" id="KW-0808">Transferase</keyword>
<organism evidence="10 11">
    <name type="scientific">Cohnella xylanilytica</name>
    <dbReference type="NCBI Taxonomy" id="557555"/>
    <lineage>
        <taxon>Bacteria</taxon>
        <taxon>Bacillati</taxon>
        <taxon>Bacillota</taxon>
        <taxon>Bacilli</taxon>
        <taxon>Bacillales</taxon>
        <taxon>Paenibacillaceae</taxon>
        <taxon>Cohnella</taxon>
    </lineage>
</organism>
<accession>A0A841U5F3</accession>
<keyword evidence="6" id="KW-0067">ATP-binding</keyword>
<comment type="caution">
    <text evidence="10">The sequence shown here is derived from an EMBL/GenBank/DDBJ whole genome shotgun (WGS) entry which is preliminary data.</text>
</comment>
<reference evidence="10 11" key="1">
    <citation type="submission" date="2020-08" db="EMBL/GenBank/DDBJ databases">
        <title>Cohnella phylogeny.</title>
        <authorList>
            <person name="Dunlap C."/>
        </authorList>
    </citation>
    <scope>NUCLEOTIDE SEQUENCE [LARGE SCALE GENOMIC DNA]</scope>
    <source>
        <strain evidence="10 11">DSM 25239</strain>
    </source>
</reference>
<dbReference type="Pfam" id="PF13614">
    <property type="entry name" value="AAA_31"/>
    <property type="match status" value="1"/>
</dbReference>
<keyword evidence="5 10" id="KW-0418">Kinase</keyword>
<dbReference type="EMBL" id="JACJVR010000069">
    <property type="protein sequence ID" value="MBB6693254.1"/>
    <property type="molecule type" value="Genomic_DNA"/>
</dbReference>
<dbReference type="CDD" id="cd05387">
    <property type="entry name" value="BY-kinase"/>
    <property type="match status" value="1"/>
</dbReference>
<evidence type="ECO:0000256" key="1">
    <source>
        <dbReference type="ARBA" id="ARBA00007316"/>
    </source>
</evidence>
<proteinExistence type="inferred from homology"/>